<protein>
    <submittedName>
        <fullName evidence="1">Uncharacterized protein</fullName>
    </submittedName>
</protein>
<dbReference type="OrthoDB" id="2369467at2759"/>
<keyword evidence="2" id="KW-1185">Reference proteome</keyword>
<dbReference type="EMBL" id="JABAYA010000903">
    <property type="protein sequence ID" value="KAF7720398.1"/>
    <property type="molecule type" value="Genomic_DNA"/>
</dbReference>
<proteinExistence type="predicted"/>
<gene>
    <name evidence="1" type="ORF">EC973_009410</name>
</gene>
<dbReference type="AlphaFoldDB" id="A0A8H7ENU1"/>
<organism evidence="1 2">
    <name type="scientific">Apophysomyces ossiformis</name>
    <dbReference type="NCBI Taxonomy" id="679940"/>
    <lineage>
        <taxon>Eukaryota</taxon>
        <taxon>Fungi</taxon>
        <taxon>Fungi incertae sedis</taxon>
        <taxon>Mucoromycota</taxon>
        <taxon>Mucoromycotina</taxon>
        <taxon>Mucoromycetes</taxon>
        <taxon>Mucorales</taxon>
        <taxon>Mucorineae</taxon>
        <taxon>Mucoraceae</taxon>
        <taxon>Apophysomyces</taxon>
    </lineage>
</organism>
<reference evidence="1" key="1">
    <citation type="submission" date="2020-01" db="EMBL/GenBank/DDBJ databases">
        <title>Genome Sequencing of Three Apophysomyces-Like Fungal Strains Confirms a Novel Fungal Genus in the Mucoromycota with divergent Burkholderia-like Endosymbiotic Bacteria.</title>
        <authorList>
            <person name="Stajich J.E."/>
            <person name="Macias A.M."/>
            <person name="Carter-House D."/>
            <person name="Lovett B."/>
            <person name="Kasson L.R."/>
            <person name="Berry K."/>
            <person name="Grigoriev I."/>
            <person name="Chang Y."/>
            <person name="Spatafora J."/>
            <person name="Kasson M.T."/>
        </authorList>
    </citation>
    <scope>NUCLEOTIDE SEQUENCE</scope>
    <source>
        <strain evidence="1">NRRL A-21654</strain>
    </source>
</reference>
<feature type="non-terminal residue" evidence="1">
    <location>
        <position position="159"/>
    </location>
</feature>
<evidence type="ECO:0000313" key="1">
    <source>
        <dbReference type="EMBL" id="KAF7720398.1"/>
    </source>
</evidence>
<sequence>QVFKLYSDFAKDRSMTMDDGVIEDILKKTNGHAGLVNICGVAIDEYLVNLPDLQRFDIDHWGNVQNTLLSKMQQYRTFQRLVKDLTGKSEKQVNALSCYRSRYLGSTSEKFADVNRSSEEYLAALGVLQPEKRDFKTASPLMDSFIRQIVIPQAYPTAP</sequence>
<name>A0A8H7ENU1_9FUNG</name>
<comment type="caution">
    <text evidence="1">The sequence shown here is derived from an EMBL/GenBank/DDBJ whole genome shotgun (WGS) entry which is preliminary data.</text>
</comment>
<feature type="non-terminal residue" evidence="1">
    <location>
        <position position="1"/>
    </location>
</feature>
<dbReference type="Proteomes" id="UP000605846">
    <property type="component" value="Unassembled WGS sequence"/>
</dbReference>
<accession>A0A8H7ENU1</accession>
<evidence type="ECO:0000313" key="2">
    <source>
        <dbReference type="Proteomes" id="UP000605846"/>
    </source>
</evidence>